<accession>A0AAN7LHL2</accession>
<evidence type="ECO:0000259" key="1">
    <source>
        <dbReference type="PROSITE" id="PS50873"/>
    </source>
</evidence>
<proteinExistence type="predicted"/>
<dbReference type="Gene3D" id="1.10.420.10">
    <property type="entry name" value="Peroxidase, domain 2"/>
    <property type="match status" value="1"/>
</dbReference>
<dbReference type="InterPro" id="IPR024937">
    <property type="entry name" value="Domain_X"/>
</dbReference>
<evidence type="ECO:0000313" key="2">
    <source>
        <dbReference type="EMBL" id="KAK4780412.1"/>
    </source>
</evidence>
<dbReference type="GO" id="GO:0003964">
    <property type="term" value="F:RNA-directed DNA polymerase activity"/>
    <property type="evidence" value="ECO:0007669"/>
    <property type="project" value="TreeGrafter"/>
</dbReference>
<evidence type="ECO:0000313" key="3">
    <source>
        <dbReference type="Proteomes" id="UP001345219"/>
    </source>
</evidence>
<gene>
    <name evidence="2" type="ORF">SAY87_016518</name>
</gene>
<feature type="domain" description="Plant heme peroxidase family profile" evidence="1">
    <location>
        <begin position="1"/>
        <end position="198"/>
    </location>
</feature>
<dbReference type="PROSITE" id="PS50873">
    <property type="entry name" value="PEROXIDASE_4"/>
    <property type="match status" value="1"/>
</dbReference>
<dbReference type="Pfam" id="PF01348">
    <property type="entry name" value="Intron_maturas2"/>
    <property type="match status" value="1"/>
</dbReference>
<comment type="caution">
    <text evidence="2">The sequence shown here is derived from an EMBL/GenBank/DDBJ whole genome shotgun (WGS) entry which is preliminary data.</text>
</comment>
<keyword evidence="3" id="KW-1185">Reference proteome</keyword>
<dbReference type="PANTHER" id="PTHR33642">
    <property type="entry name" value="COX1/OXI3 INTRON 1 PROTEIN-RELATED"/>
    <property type="match status" value="1"/>
</dbReference>
<dbReference type="GO" id="GO:0006979">
    <property type="term" value="P:response to oxidative stress"/>
    <property type="evidence" value="ECO:0007669"/>
    <property type="project" value="InterPro"/>
</dbReference>
<dbReference type="GO" id="GO:0005739">
    <property type="term" value="C:mitochondrion"/>
    <property type="evidence" value="ECO:0007669"/>
    <property type="project" value="TreeGrafter"/>
</dbReference>
<dbReference type="SUPFAM" id="SSF48113">
    <property type="entry name" value="Heme-dependent peroxidases"/>
    <property type="match status" value="1"/>
</dbReference>
<dbReference type="AlphaFoldDB" id="A0AAN7LHL2"/>
<dbReference type="InterPro" id="IPR002016">
    <property type="entry name" value="Haem_peroxidase"/>
</dbReference>
<name>A0AAN7LHL2_9MYRT</name>
<dbReference type="InterPro" id="IPR010255">
    <property type="entry name" value="Haem_peroxidase_sf"/>
</dbReference>
<organism evidence="2 3">
    <name type="scientific">Trapa incisa</name>
    <dbReference type="NCBI Taxonomy" id="236973"/>
    <lineage>
        <taxon>Eukaryota</taxon>
        <taxon>Viridiplantae</taxon>
        <taxon>Streptophyta</taxon>
        <taxon>Embryophyta</taxon>
        <taxon>Tracheophyta</taxon>
        <taxon>Spermatophyta</taxon>
        <taxon>Magnoliopsida</taxon>
        <taxon>eudicotyledons</taxon>
        <taxon>Gunneridae</taxon>
        <taxon>Pentapetalae</taxon>
        <taxon>rosids</taxon>
        <taxon>malvids</taxon>
        <taxon>Myrtales</taxon>
        <taxon>Lythraceae</taxon>
        <taxon>Trapa</taxon>
    </lineage>
</organism>
<reference evidence="2 3" key="1">
    <citation type="journal article" date="2023" name="Hortic Res">
        <title>Pangenome of water caltrop reveals structural variations and asymmetric subgenome divergence after allopolyploidization.</title>
        <authorList>
            <person name="Zhang X."/>
            <person name="Chen Y."/>
            <person name="Wang L."/>
            <person name="Yuan Y."/>
            <person name="Fang M."/>
            <person name="Shi L."/>
            <person name="Lu R."/>
            <person name="Comes H.P."/>
            <person name="Ma Y."/>
            <person name="Chen Y."/>
            <person name="Huang G."/>
            <person name="Zhou Y."/>
            <person name="Zheng Z."/>
            <person name="Qiu Y."/>
        </authorList>
    </citation>
    <scope>NUCLEOTIDE SEQUENCE [LARGE SCALE GENOMIC DNA]</scope>
    <source>
        <tissue evidence="2">Roots</tissue>
    </source>
</reference>
<dbReference type="GO" id="GO:0090615">
    <property type="term" value="P:mitochondrial mRNA processing"/>
    <property type="evidence" value="ECO:0007669"/>
    <property type="project" value="TreeGrafter"/>
</dbReference>
<dbReference type="Proteomes" id="UP001345219">
    <property type="component" value="Chromosome 13"/>
</dbReference>
<dbReference type="PANTHER" id="PTHR33642:SF5">
    <property type="entry name" value="MATURASE"/>
    <property type="match status" value="1"/>
</dbReference>
<dbReference type="EMBL" id="JAXIOK010000001">
    <property type="protein sequence ID" value="KAK4780412.1"/>
    <property type="molecule type" value="Genomic_DNA"/>
</dbReference>
<dbReference type="GO" id="GO:0020037">
    <property type="term" value="F:heme binding"/>
    <property type="evidence" value="ECO:0007669"/>
    <property type="project" value="InterPro"/>
</dbReference>
<protein>
    <recommendedName>
        <fullName evidence="1">Plant heme peroxidase family profile domain-containing protein</fullName>
    </recommendedName>
</protein>
<sequence length="198" mass="22587">MVGEGGPPLRRLRDRGLISRRRPWPIHVAYLMNVSDRDIVNWSTSITISPLSYYRCCDNLYQVRTIVDYQICWSAIFTLAYKHKSSTRNIILKYSKDSNIVNPKGGKTFVEFPNSIKLFKLGPARSNTTTVYFKNPLAYKGLLSSDEVLVTQSQASLELVKKYAYNGDLFFEQFAKSAVKLANLSPPLRGPRGEFQKH</sequence>
<dbReference type="GO" id="GO:0006315">
    <property type="term" value="P:homing of group II introns"/>
    <property type="evidence" value="ECO:0007669"/>
    <property type="project" value="TreeGrafter"/>
</dbReference>
<dbReference type="GO" id="GO:0004601">
    <property type="term" value="F:peroxidase activity"/>
    <property type="evidence" value="ECO:0007669"/>
    <property type="project" value="InterPro"/>
</dbReference>